<evidence type="ECO:0000256" key="15">
    <source>
        <dbReference type="ARBA" id="ARBA00036527"/>
    </source>
</evidence>
<dbReference type="PANTHER" id="PTHR43107:SF21">
    <property type="entry name" value="FATTY ACID TRANSPORT PROTEIN 1, ISOFORM F-RELATED"/>
    <property type="match status" value="1"/>
</dbReference>
<evidence type="ECO:0000259" key="23">
    <source>
        <dbReference type="Pfam" id="PF13193"/>
    </source>
</evidence>
<keyword evidence="8" id="KW-0443">Lipid metabolism</keyword>
<comment type="subcellular location">
    <subcellularLocation>
        <location evidence="1">Cell membrane</location>
        <topology evidence="1">Multi-pass membrane protein</topology>
    </subcellularLocation>
    <subcellularLocation>
        <location evidence="17">Peroxisome membrane</location>
    </subcellularLocation>
</comment>
<evidence type="ECO:0000256" key="7">
    <source>
        <dbReference type="ARBA" id="ARBA00022741"/>
    </source>
</evidence>
<evidence type="ECO:0000256" key="5">
    <source>
        <dbReference type="ARBA" id="ARBA00022598"/>
    </source>
</evidence>
<dbReference type="PANTHER" id="PTHR43107">
    <property type="entry name" value="LONG-CHAIN FATTY ACID TRANSPORT PROTEIN"/>
    <property type="match status" value="1"/>
</dbReference>
<keyword evidence="11" id="KW-0445">Lipid transport</keyword>
<keyword evidence="6" id="KW-0812">Transmembrane</keyword>
<keyword evidence="4" id="KW-1003">Cell membrane</keyword>
<evidence type="ECO:0000256" key="14">
    <source>
        <dbReference type="ARBA" id="ARBA00026121"/>
    </source>
</evidence>
<dbReference type="OrthoDB" id="288590at2759"/>
<keyword evidence="13" id="KW-0576">Peroxisome</keyword>
<dbReference type="GO" id="GO:0044539">
    <property type="term" value="P:long-chain fatty acid import into cell"/>
    <property type="evidence" value="ECO:0007669"/>
    <property type="project" value="TreeGrafter"/>
</dbReference>
<evidence type="ECO:0000256" key="3">
    <source>
        <dbReference type="ARBA" id="ARBA00022448"/>
    </source>
</evidence>
<evidence type="ECO:0000256" key="18">
    <source>
        <dbReference type="ARBA" id="ARBA00048666"/>
    </source>
</evidence>
<dbReference type="PROSITE" id="PS00455">
    <property type="entry name" value="AMP_BINDING"/>
    <property type="match status" value="1"/>
</dbReference>
<evidence type="ECO:0000256" key="17">
    <source>
        <dbReference type="ARBA" id="ARBA00046271"/>
    </source>
</evidence>
<dbReference type="SUPFAM" id="SSF56801">
    <property type="entry name" value="Acetyl-CoA synthetase-like"/>
    <property type="match status" value="1"/>
</dbReference>
<comment type="similarity">
    <text evidence="2">Belongs to the ATP-dependent AMP-binding enzyme family.</text>
</comment>
<dbReference type="EC" id="6.2.1.3" evidence="14"/>
<dbReference type="InterPro" id="IPR020845">
    <property type="entry name" value="AMP-binding_CS"/>
</dbReference>
<evidence type="ECO:0000313" key="24">
    <source>
        <dbReference type="EMBL" id="KAF6215038.1"/>
    </source>
</evidence>
<dbReference type="InterPro" id="IPR042099">
    <property type="entry name" value="ANL_N_sf"/>
</dbReference>
<accession>A0A6A4JT99</accession>
<evidence type="ECO:0000256" key="13">
    <source>
        <dbReference type="ARBA" id="ARBA00023140"/>
    </source>
</evidence>
<feature type="domain" description="AMP-dependent synthetase/ligase" evidence="22">
    <location>
        <begin position="161"/>
        <end position="509"/>
    </location>
</feature>
<keyword evidence="7" id="KW-0547">Nucleotide-binding</keyword>
<keyword evidence="8" id="KW-0276">Fatty acid metabolism</keyword>
<dbReference type="Pfam" id="PF00501">
    <property type="entry name" value="AMP-binding"/>
    <property type="match status" value="1"/>
</dbReference>
<keyword evidence="9" id="KW-0067">ATP-binding</keyword>
<dbReference type="Proteomes" id="UP000466442">
    <property type="component" value="Unassembled WGS sequence"/>
</dbReference>
<evidence type="ECO:0000256" key="16">
    <source>
        <dbReference type="ARBA" id="ARBA00041297"/>
    </source>
</evidence>
<comment type="caution">
    <text evidence="24">The sequence shown here is derived from an EMBL/GenBank/DDBJ whole genome shotgun (WGS) entry which is preliminary data.</text>
</comment>
<dbReference type="Gene3D" id="3.40.50.12780">
    <property type="entry name" value="N-terminal domain of ligase-like"/>
    <property type="match status" value="1"/>
</dbReference>
<dbReference type="GO" id="GO:0005524">
    <property type="term" value="F:ATP binding"/>
    <property type="evidence" value="ECO:0007669"/>
    <property type="project" value="UniProtKB-KW"/>
</dbReference>
<evidence type="ECO:0000256" key="9">
    <source>
        <dbReference type="ARBA" id="ARBA00022840"/>
    </source>
</evidence>
<dbReference type="InterPro" id="IPR045851">
    <property type="entry name" value="AMP-bd_C_sf"/>
</dbReference>
<evidence type="ECO:0000256" key="21">
    <source>
        <dbReference type="ARBA" id="ARBA00078285"/>
    </source>
</evidence>
<protein>
    <recommendedName>
        <fullName evidence="20">Very long-chain fatty acid transport protein</fullName>
        <ecNumber evidence="14">6.2.1.3</ecNumber>
    </recommendedName>
    <alternativeName>
        <fullName evidence="16">Long-chain-fatty-acid--CoA ligase</fullName>
    </alternativeName>
    <alternativeName>
        <fullName evidence="21">Very-long-chain acyl-CoA synthetase</fullName>
    </alternativeName>
</protein>
<dbReference type="EMBL" id="WIXP02000002">
    <property type="protein sequence ID" value="KAF6215038.1"/>
    <property type="molecule type" value="Genomic_DNA"/>
</dbReference>
<keyword evidence="12" id="KW-0472">Membrane</keyword>
<dbReference type="GO" id="GO:0005789">
    <property type="term" value="C:endoplasmic reticulum membrane"/>
    <property type="evidence" value="ECO:0007669"/>
    <property type="project" value="TreeGrafter"/>
</dbReference>
<comment type="catalytic activity">
    <reaction evidence="15">
        <text>a very long-chain fatty acid + ATP + CoA = a very long-chain fatty acyl-CoA + AMP + diphosphate</text>
        <dbReference type="Rhea" id="RHEA:54536"/>
        <dbReference type="ChEBI" id="CHEBI:30616"/>
        <dbReference type="ChEBI" id="CHEBI:33019"/>
        <dbReference type="ChEBI" id="CHEBI:57287"/>
        <dbReference type="ChEBI" id="CHEBI:58950"/>
        <dbReference type="ChEBI" id="CHEBI:138261"/>
        <dbReference type="ChEBI" id="CHEBI:456215"/>
    </reaction>
    <physiologicalReaction direction="left-to-right" evidence="15">
        <dbReference type="Rhea" id="RHEA:54537"/>
    </physiologicalReaction>
</comment>
<dbReference type="GO" id="GO:0005778">
    <property type="term" value="C:peroxisomal membrane"/>
    <property type="evidence" value="ECO:0007669"/>
    <property type="project" value="UniProtKB-SubCell"/>
</dbReference>
<evidence type="ECO:0000313" key="25">
    <source>
        <dbReference type="Proteomes" id="UP000466442"/>
    </source>
</evidence>
<feature type="domain" description="AMP-binding enzyme C-terminal" evidence="23">
    <location>
        <begin position="600"/>
        <end position="675"/>
    </location>
</feature>
<evidence type="ECO:0000256" key="20">
    <source>
        <dbReference type="ARBA" id="ARBA00068795"/>
    </source>
</evidence>
<dbReference type="AlphaFoldDB" id="A0A6A4JT99"/>
<dbReference type="InterPro" id="IPR025110">
    <property type="entry name" value="AMP-bd_C"/>
</dbReference>
<organism evidence="24 25">
    <name type="scientific">Apolygus lucorum</name>
    <name type="common">Small green plant bug</name>
    <name type="synonym">Lygocoris lucorum</name>
    <dbReference type="NCBI Taxonomy" id="248454"/>
    <lineage>
        <taxon>Eukaryota</taxon>
        <taxon>Metazoa</taxon>
        <taxon>Ecdysozoa</taxon>
        <taxon>Arthropoda</taxon>
        <taxon>Hexapoda</taxon>
        <taxon>Insecta</taxon>
        <taxon>Pterygota</taxon>
        <taxon>Neoptera</taxon>
        <taxon>Paraneoptera</taxon>
        <taxon>Hemiptera</taxon>
        <taxon>Heteroptera</taxon>
        <taxon>Panheteroptera</taxon>
        <taxon>Cimicomorpha</taxon>
        <taxon>Miridae</taxon>
        <taxon>Mirini</taxon>
        <taxon>Apolygus</taxon>
    </lineage>
</organism>
<dbReference type="FunFam" id="3.40.50.12780:FF:000019">
    <property type="entry name" value="Long-chain fatty acid transporter"/>
    <property type="match status" value="1"/>
</dbReference>
<keyword evidence="5" id="KW-0436">Ligase</keyword>
<evidence type="ECO:0000256" key="2">
    <source>
        <dbReference type="ARBA" id="ARBA00006432"/>
    </source>
</evidence>
<evidence type="ECO:0000256" key="11">
    <source>
        <dbReference type="ARBA" id="ARBA00023055"/>
    </source>
</evidence>
<comment type="catalytic activity">
    <reaction evidence="18">
        <text>tetracosanoate + ATP + CoA = tetracosanoyl-CoA + AMP + diphosphate</text>
        <dbReference type="Rhea" id="RHEA:33639"/>
        <dbReference type="ChEBI" id="CHEBI:30616"/>
        <dbReference type="ChEBI" id="CHEBI:31014"/>
        <dbReference type="ChEBI" id="CHEBI:33019"/>
        <dbReference type="ChEBI" id="CHEBI:57287"/>
        <dbReference type="ChEBI" id="CHEBI:65052"/>
        <dbReference type="ChEBI" id="CHEBI:456215"/>
    </reaction>
    <physiologicalReaction direction="left-to-right" evidence="18">
        <dbReference type="Rhea" id="RHEA:33640"/>
    </physiologicalReaction>
</comment>
<keyword evidence="3" id="KW-0813">Transport</keyword>
<dbReference type="GO" id="GO:0005886">
    <property type="term" value="C:plasma membrane"/>
    <property type="evidence" value="ECO:0007669"/>
    <property type="project" value="UniProtKB-SubCell"/>
</dbReference>
<dbReference type="InterPro" id="IPR000873">
    <property type="entry name" value="AMP-dep_synth/lig_dom"/>
</dbReference>
<dbReference type="Gene3D" id="3.30.300.30">
    <property type="match status" value="1"/>
</dbReference>
<evidence type="ECO:0000256" key="10">
    <source>
        <dbReference type="ARBA" id="ARBA00022989"/>
    </source>
</evidence>
<keyword evidence="25" id="KW-1185">Reference proteome</keyword>
<evidence type="ECO:0000256" key="4">
    <source>
        <dbReference type="ARBA" id="ARBA00022475"/>
    </source>
</evidence>
<sequence>MRCRLDYWRRGCLPRRRRYFSFRSAAFMCPTTGIAASPQNGDIESGRPAASGTGKGDSGRSCSFSWPAIRRVAAATLRVLFVTSLLASLVALTWYFMGLMFVIQLSLVALVAYLAAGGGYRWFYVALKTAPRDLTGLVRYILFLISVWKISRNNLSIGQIFRNNATKTPNKVCFIYEDKEWTMAEMEEFSNKMANLFRSHGYRKGDTVGLMLENRPEFVGIWLGLSKLGVITALINFNLRQNSLLHSINVAKCQAFIFGEEFTEAVKEISVNMAGVRLYSFAPGEPKLPRGDLSERQLSRLLSETSSTPPPIEDVGFHDKMLYIYTSGTTGLPKAAVITHARYVFLAGAISYLVWFKRSDRFYTPLPLYHTAGGAMSVGQAILYGCTVVIKKKFSASAYFSDIAKYNCTVAQYIGEMCRYLLATPPKPTDSQHKLRMVFGNGLRPQIWPEFVKRFNIRQVGEFYGATEGNANIVNIDSTVGAIGFVSRIIPAVYPVSVIKVDQLTGEPIRGSNGLCILCKPDEPGVFIGKIIPSNPARAYLGYVNEKESEKKIVNDVFSKGDSVFISGDLVSCDEFGYIYFRDRTGDTFRWKGENVSTSEVESIVSNLVDFKDCVVYGVEVPGSEGRAGMAAIVDKDLNINMNKLAEGVKKALPTYARPIFVRIIHEMEMTGTYKMKKYDLQKEGFDPRKVSDQMYFLGPSGTYDILTPDVFNQIESGKIRL</sequence>
<proteinExistence type="inferred from homology"/>
<evidence type="ECO:0000259" key="22">
    <source>
        <dbReference type="Pfam" id="PF00501"/>
    </source>
</evidence>
<name>A0A6A4JT99_APOLU</name>
<reference evidence="24" key="1">
    <citation type="journal article" date="2021" name="Mol. Ecol. Resour.">
        <title>Apolygus lucorum genome provides insights into omnivorousness and mesophyll feeding.</title>
        <authorList>
            <person name="Liu Y."/>
            <person name="Liu H."/>
            <person name="Wang H."/>
            <person name="Huang T."/>
            <person name="Liu B."/>
            <person name="Yang B."/>
            <person name="Yin L."/>
            <person name="Li B."/>
            <person name="Zhang Y."/>
            <person name="Zhang S."/>
            <person name="Jiang F."/>
            <person name="Zhang X."/>
            <person name="Ren Y."/>
            <person name="Wang B."/>
            <person name="Wang S."/>
            <person name="Lu Y."/>
            <person name="Wu K."/>
            <person name="Fan W."/>
            <person name="Wang G."/>
        </authorList>
    </citation>
    <scope>NUCLEOTIDE SEQUENCE</scope>
    <source>
        <strain evidence="24">12Hb</strain>
    </source>
</reference>
<evidence type="ECO:0000256" key="19">
    <source>
        <dbReference type="ARBA" id="ARBA00060276"/>
    </source>
</evidence>
<evidence type="ECO:0000256" key="8">
    <source>
        <dbReference type="ARBA" id="ARBA00022832"/>
    </source>
</evidence>
<evidence type="ECO:0000256" key="6">
    <source>
        <dbReference type="ARBA" id="ARBA00022692"/>
    </source>
</evidence>
<gene>
    <name evidence="24" type="ORF">GE061_009787</name>
</gene>
<dbReference type="NCBIfam" id="NF006134">
    <property type="entry name" value="PRK08279.1"/>
    <property type="match status" value="1"/>
</dbReference>
<evidence type="ECO:0000256" key="12">
    <source>
        <dbReference type="ARBA" id="ARBA00023136"/>
    </source>
</evidence>
<keyword evidence="10" id="KW-1133">Transmembrane helix</keyword>
<dbReference type="GO" id="GO:0004467">
    <property type="term" value="F:long-chain fatty acid-CoA ligase activity"/>
    <property type="evidence" value="ECO:0007669"/>
    <property type="project" value="UniProtKB-EC"/>
</dbReference>
<evidence type="ECO:0000256" key="1">
    <source>
        <dbReference type="ARBA" id="ARBA00004651"/>
    </source>
</evidence>
<dbReference type="Pfam" id="PF13193">
    <property type="entry name" value="AMP-binding_C"/>
    <property type="match status" value="1"/>
</dbReference>
<dbReference type="FunFam" id="3.30.300.30:FF:000002">
    <property type="entry name" value="Long-chain fatty acid transport protein 1"/>
    <property type="match status" value="1"/>
</dbReference>
<comment type="function">
    <text evidence="19">Acyl-CoA synthetase required for both the import of long chain fatty acids (LCFAs) (C14-C18) and the activation very long chain fatty acids (VLCFAs) (C20-C26) by esterification of the fatty acids into metabolically active CoA-thioesters for subsequent degradation or incorporation into phospholipids. The transport and fatty acyl-CoA synthetase activities are genetically separable and are thus independent activities. Esterifies VLCFAs in the peroxisome matrix. The VLCFAs are actively transported into peroxisomes by a PXA1-PXA2 heterodimeric transporter in the peroxisomal membrane.</text>
</comment>
<dbReference type="GO" id="GO:0005324">
    <property type="term" value="F:long-chain fatty acid transmembrane transporter activity"/>
    <property type="evidence" value="ECO:0007669"/>
    <property type="project" value="TreeGrafter"/>
</dbReference>